<reference evidence="1" key="1">
    <citation type="submission" date="2018-05" db="EMBL/GenBank/DDBJ databases">
        <authorList>
            <person name="Lanie J.A."/>
            <person name="Ng W.-L."/>
            <person name="Kazmierczak K.M."/>
            <person name="Andrzejewski T.M."/>
            <person name="Davidsen T.M."/>
            <person name="Wayne K.J."/>
            <person name="Tettelin H."/>
            <person name="Glass J.I."/>
            <person name="Rusch D."/>
            <person name="Podicherti R."/>
            <person name="Tsui H.-C.T."/>
            <person name="Winkler M.E."/>
        </authorList>
    </citation>
    <scope>NUCLEOTIDE SEQUENCE</scope>
</reference>
<organism evidence="1">
    <name type="scientific">marine metagenome</name>
    <dbReference type="NCBI Taxonomy" id="408172"/>
    <lineage>
        <taxon>unclassified sequences</taxon>
        <taxon>metagenomes</taxon>
        <taxon>ecological metagenomes</taxon>
    </lineage>
</organism>
<gene>
    <name evidence="1" type="ORF">METZ01_LOCUS355972</name>
</gene>
<accession>A0A382S1U9</accession>
<dbReference type="EMBL" id="UINC01125351">
    <property type="protein sequence ID" value="SVD03118.1"/>
    <property type="molecule type" value="Genomic_DNA"/>
</dbReference>
<protein>
    <submittedName>
        <fullName evidence="1">Uncharacterized protein</fullName>
    </submittedName>
</protein>
<name>A0A382S1U9_9ZZZZ</name>
<feature type="non-terminal residue" evidence="1">
    <location>
        <position position="55"/>
    </location>
</feature>
<sequence length="55" mass="6462">MDNIEIIKYKNNILAIIIKKNTVDEMKDLKKSICFPTPDEFPFQIGLHRWEAGKI</sequence>
<dbReference type="AlphaFoldDB" id="A0A382S1U9"/>
<proteinExistence type="predicted"/>
<evidence type="ECO:0000313" key="1">
    <source>
        <dbReference type="EMBL" id="SVD03118.1"/>
    </source>
</evidence>